<protein>
    <submittedName>
        <fullName evidence="3">Uncharacterized protein</fullName>
    </submittedName>
</protein>
<evidence type="ECO:0000256" key="1">
    <source>
        <dbReference type="SAM" id="MobiDB-lite"/>
    </source>
</evidence>
<evidence type="ECO:0000313" key="4">
    <source>
        <dbReference type="Proteomes" id="UP001286456"/>
    </source>
</evidence>
<keyword evidence="4" id="KW-1185">Reference proteome</keyword>
<sequence length="162" mass="17274">MRFSAFASLALTLAVAVRAIPTPVPATDEIAAREDSLTDRSSTLSAVHNLEAATEARDIAAKYNPSKITLTFPKTLSKGSIPQKEREAATDLGKRAMFQAGVKVGTLVFGWHSENTEDPIEHFTIDPSSPDDKAKLGKIHVHRDGSWTQGPGGLSAHGDGKV</sequence>
<evidence type="ECO:0000313" key="3">
    <source>
        <dbReference type="EMBL" id="KAK3317788.1"/>
    </source>
</evidence>
<feature type="signal peptide" evidence="2">
    <location>
        <begin position="1"/>
        <end position="19"/>
    </location>
</feature>
<gene>
    <name evidence="3" type="ORF">B0T19DRAFT_405455</name>
</gene>
<dbReference type="AlphaFoldDB" id="A0AAE0I380"/>
<dbReference type="Proteomes" id="UP001286456">
    <property type="component" value="Unassembled WGS sequence"/>
</dbReference>
<dbReference type="EMBL" id="JAUEPO010000007">
    <property type="protein sequence ID" value="KAK3317788.1"/>
    <property type="molecule type" value="Genomic_DNA"/>
</dbReference>
<reference evidence="3" key="1">
    <citation type="journal article" date="2023" name="Mol. Phylogenet. Evol.">
        <title>Genome-scale phylogeny and comparative genomics of the fungal order Sordariales.</title>
        <authorList>
            <person name="Hensen N."/>
            <person name="Bonometti L."/>
            <person name="Westerberg I."/>
            <person name="Brannstrom I.O."/>
            <person name="Guillou S."/>
            <person name="Cros-Aarteil S."/>
            <person name="Calhoun S."/>
            <person name="Haridas S."/>
            <person name="Kuo A."/>
            <person name="Mondo S."/>
            <person name="Pangilinan J."/>
            <person name="Riley R."/>
            <person name="LaButti K."/>
            <person name="Andreopoulos B."/>
            <person name="Lipzen A."/>
            <person name="Chen C."/>
            <person name="Yan M."/>
            <person name="Daum C."/>
            <person name="Ng V."/>
            <person name="Clum A."/>
            <person name="Steindorff A."/>
            <person name="Ohm R.A."/>
            <person name="Martin F."/>
            <person name="Silar P."/>
            <person name="Natvig D.O."/>
            <person name="Lalanne C."/>
            <person name="Gautier V."/>
            <person name="Ament-Velasquez S.L."/>
            <person name="Kruys A."/>
            <person name="Hutchinson M.I."/>
            <person name="Powell A.J."/>
            <person name="Barry K."/>
            <person name="Miller A.N."/>
            <person name="Grigoriev I.V."/>
            <person name="Debuchy R."/>
            <person name="Gladieux P."/>
            <person name="Hiltunen Thoren M."/>
            <person name="Johannesson H."/>
        </authorList>
    </citation>
    <scope>NUCLEOTIDE SEQUENCE</scope>
    <source>
        <strain evidence="3">SMH4131-1</strain>
    </source>
</reference>
<feature type="region of interest" description="Disordered" evidence="1">
    <location>
        <begin position="143"/>
        <end position="162"/>
    </location>
</feature>
<feature type="chain" id="PRO_5042137905" evidence="2">
    <location>
        <begin position="20"/>
        <end position="162"/>
    </location>
</feature>
<organism evidence="3 4">
    <name type="scientific">Cercophora scortea</name>
    <dbReference type="NCBI Taxonomy" id="314031"/>
    <lineage>
        <taxon>Eukaryota</taxon>
        <taxon>Fungi</taxon>
        <taxon>Dikarya</taxon>
        <taxon>Ascomycota</taxon>
        <taxon>Pezizomycotina</taxon>
        <taxon>Sordariomycetes</taxon>
        <taxon>Sordariomycetidae</taxon>
        <taxon>Sordariales</taxon>
        <taxon>Lasiosphaeriaceae</taxon>
        <taxon>Cercophora</taxon>
    </lineage>
</organism>
<proteinExistence type="predicted"/>
<accession>A0AAE0I380</accession>
<evidence type="ECO:0000256" key="2">
    <source>
        <dbReference type="SAM" id="SignalP"/>
    </source>
</evidence>
<reference evidence="3" key="2">
    <citation type="submission" date="2023-06" db="EMBL/GenBank/DDBJ databases">
        <authorList>
            <consortium name="Lawrence Berkeley National Laboratory"/>
            <person name="Haridas S."/>
            <person name="Hensen N."/>
            <person name="Bonometti L."/>
            <person name="Westerberg I."/>
            <person name="Brannstrom I.O."/>
            <person name="Guillou S."/>
            <person name="Cros-Aarteil S."/>
            <person name="Calhoun S."/>
            <person name="Kuo A."/>
            <person name="Mondo S."/>
            <person name="Pangilinan J."/>
            <person name="Riley R."/>
            <person name="Labutti K."/>
            <person name="Andreopoulos B."/>
            <person name="Lipzen A."/>
            <person name="Chen C."/>
            <person name="Yanf M."/>
            <person name="Daum C."/>
            <person name="Ng V."/>
            <person name="Clum A."/>
            <person name="Steindorff A."/>
            <person name="Ohm R."/>
            <person name="Martin F."/>
            <person name="Silar P."/>
            <person name="Natvig D."/>
            <person name="Lalanne C."/>
            <person name="Gautier V."/>
            <person name="Ament-Velasquez S.L."/>
            <person name="Kruys A."/>
            <person name="Hutchinson M.I."/>
            <person name="Powell A.J."/>
            <person name="Barry K."/>
            <person name="Miller A.N."/>
            <person name="Grigoriev I.V."/>
            <person name="Debuchy R."/>
            <person name="Gladieux P."/>
            <person name="Thoren M.H."/>
            <person name="Johannesson H."/>
        </authorList>
    </citation>
    <scope>NUCLEOTIDE SEQUENCE</scope>
    <source>
        <strain evidence="3">SMH4131-1</strain>
    </source>
</reference>
<keyword evidence="2" id="KW-0732">Signal</keyword>
<name>A0AAE0I380_9PEZI</name>
<comment type="caution">
    <text evidence="3">The sequence shown here is derived from an EMBL/GenBank/DDBJ whole genome shotgun (WGS) entry which is preliminary data.</text>
</comment>